<evidence type="ECO:0000313" key="2">
    <source>
        <dbReference type="Proteomes" id="UP000311919"/>
    </source>
</evidence>
<dbReference type="OrthoDB" id="6255672at2759"/>
<organism evidence="1 2">
    <name type="scientific">Schistosoma japonicum</name>
    <name type="common">Blood fluke</name>
    <dbReference type="NCBI Taxonomy" id="6182"/>
    <lineage>
        <taxon>Eukaryota</taxon>
        <taxon>Metazoa</taxon>
        <taxon>Spiralia</taxon>
        <taxon>Lophotrochozoa</taxon>
        <taxon>Platyhelminthes</taxon>
        <taxon>Trematoda</taxon>
        <taxon>Digenea</taxon>
        <taxon>Strigeidida</taxon>
        <taxon>Schistosomatoidea</taxon>
        <taxon>Schistosomatidae</taxon>
        <taxon>Schistosoma</taxon>
    </lineage>
</organism>
<evidence type="ECO:0000313" key="1">
    <source>
        <dbReference type="EMBL" id="TNN18352.1"/>
    </source>
</evidence>
<name>A0A4Z2DPL4_SCHJA</name>
<dbReference type="InterPro" id="IPR029060">
    <property type="entry name" value="PIN-like_dom_sf"/>
</dbReference>
<reference evidence="1 2" key="1">
    <citation type="submission" date="2019-03" db="EMBL/GenBank/DDBJ databases">
        <title>An improved genome assembly of the fluke Schistosoma japonicum.</title>
        <authorList>
            <person name="Hu W."/>
            <person name="Luo F."/>
            <person name="Yin M."/>
            <person name="Mo X."/>
            <person name="Sun C."/>
            <person name="Wu Q."/>
            <person name="Zhu B."/>
            <person name="Xiang M."/>
            <person name="Wang J."/>
            <person name="Wang Y."/>
            <person name="Zhang T."/>
            <person name="Xu B."/>
            <person name="Zheng H."/>
            <person name="Feng Z."/>
        </authorList>
    </citation>
    <scope>NUCLEOTIDE SEQUENCE [LARGE SCALE GENOMIC DNA]</scope>
    <source>
        <strain evidence="1">HuSjv2</strain>
        <tissue evidence="1">Worms</tissue>
    </source>
</reference>
<sequence>MITQNGFSSFLAKSYFNFEVSLLQKTIVVVHGDDFIYFVLNNVIGFEDNEHNESLLFSMYASELISRLQMCSIQPLFIFDGCIKSEQNELRYSDQMWSVINSYKSSFVDVLSFFGIKYMTSLYSAKFDAAALSIYLNCPLIASSYDIYYMFSTQATKTEANLMQELIYLPIHLLDFFTCKSDDVILSHIFHQKFSNLSSVVPPLRPILSVLYSESFEIRVKVCQELKWDGMNSSDDINFRSHEWFVLVNWLVNSSTTNYATLYENVIQAHQIEERRSVTEYLLDCIEAFMGNIAQKGYEVASYFNLIISSFNVPVGTLIETDEKSNASVNLQHIPRLASVLNPKQPIKFSFTHNWPTELVELYRNAKLSPVIIDILHHSIRKAFPSVHAYSIDLRLIVYRILYGLEDSAGVKLDPNIIEYSWLNNNVPTEISLTISPLLIDANNSADEIISSQINIPLSQHTPSPDWIFSLAITLAFWYQQYLVSTDQDNRCHFENSPIGLSIAVCAVVNVFNIDFMSSNLQEHYKRLINFIRKEMSQKSKSVFSPDQSTLLCTKYVTKQNLSNLTAIQHIYNELQTVILMLNCLVGSENKSKLFTFLPRWILFPSSHLVDCLSCYLGNQLPSVRFVHVTSYWIPRLCAKKSNSLITDVTYIFKRLVNIVTLLSESSLFNLTGKSERCTVTTEDTNATNVNYNVAMCQDSKMSFKASSVEIVSVHHKHGDAHVVNRSPLYDLTEKQNIM</sequence>
<keyword evidence="2" id="KW-1185">Reference proteome</keyword>
<protein>
    <submittedName>
        <fullName evidence="1">Asteroid 1</fullName>
    </submittedName>
</protein>
<comment type="caution">
    <text evidence="1">The sequence shown here is derived from an EMBL/GenBank/DDBJ whole genome shotgun (WGS) entry which is preliminary data.</text>
</comment>
<proteinExistence type="predicted"/>
<gene>
    <name evidence="1" type="ORF">EWB00_010272</name>
</gene>
<dbReference type="SUPFAM" id="SSF88723">
    <property type="entry name" value="PIN domain-like"/>
    <property type="match status" value="1"/>
</dbReference>
<dbReference type="Proteomes" id="UP000311919">
    <property type="component" value="Unassembled WGS sequence"/>
</dbReference>
<accession>A0A4Z2DPL4</accession>
<dbReference type="EMBL" id="SKCS01000077">
    <property type="protein sequence ID" value="TNN18352.1"/>
    <property type="molecule type" value="Genomic_DNA"/>
</dbReference>
<dbReference type="AlphaFoldDB" id="A0A4Z2DPL4"/>